<organism evidence="1 2">
    <name type="scientific">Arctium lappa</name>
    <name type="common">Greater burdock</name>
    <name type="synonym">Lappa major</name>
    <dbReference type="NCBI Taxonomy" id="4217"/>
    <lineage>
        <taxon>Eukaryota</taxon>
        <taxon>Viridiplantae</taxon>
        <taxon>Streptophyta</taxon>
        <taxon>Embryophyta</taxon>
        <taxon>Tracheophyta</taxon>
        <taxon>Spermatophyta</taxon>
        <taxon>Magnoliopsida</taxon>
        <taxon>eudicotyledons</taxon>
        <taxon>Gunneridae</taxon>
        <taxon>Pentapetalae</taxon>
        <taxon>asterids</taxon>
        <taxon>campanulids</taxon>
        <taxon>Asterales</taxon>
        <taxon>Asteraceae</taxon>
        <taxon>Carduoideae</taxon>
        <taxon>Cardueae</taxon>
        <taxon>Arctiinae</taxon>
        <taxon>Arctium</taxon>
    </lineage>
</organism>
<name>A0ACB9DH57_ARCLA</name>
<sequence length="71" mass="8200">MVTDKSAGRFRSCGDGGWRYGSWRWYAVSGGEGRDGNWRYGNMVIDGWLARIAEDGRFWDHNLMVYAISFE</sequence>
<evidence type="ECO:0000313" key="1">
    <source>
        <dbReference type="EMBL" id="KAI3745877.1"/>
    </source>
</evidence>
<accession>A0ACB9DH57</accession>
<dbReference type="Proteomes" id="UP001055879">
    <property type="component" value="Linkage Group LG03"/>
</dbReference>
<proteinExistence type="predicted"/>
<reference evidence="1 2" key="2">
    <citation type="journal article" date="2022" name="Mol. Ecol. Resour.">
        <title>The genomes of chicory, endive, great burdock and yacon provide insights into Asteraceae paleo-polyploidization history and plant inulin production.</title>
        <authorList>
            <person name="Fan W."/>
            <person name="Wang S."/>
            <person name="Wang H."/>
            <person name="Wang A."/>
            <person name="Jiang F."/>
            <person name="Liu H."/>
            <person name="Zhao H."/>
            <person name="Xu D."/>
            <person name="Zhang Y."/>
        </authorList>
    </citation>
    <scope>NUCLEOTIDE SEQUENCE [LARGE SCALE GENOMIC DNA]</scope>
    <source>
        <strain evidence="2">cv. Niubang</strain>
    </source>
</reference>
<keyword evidence="2" id="KW-1185">Reference proteome</keyword>
<dbReference type="EMBL" id="CM042049">
    <property type="protein sequence ID" value="KAI3745877.1"/>
    <property type="molecule type" value="Genomic_DNA"/>
</dbReference>
<comment type="caution">
    <text evidence="1">The sequence shown here is derived from an EMBL/GenBank/DDBJ whole genome shotgun (WGS) entry which is preliminary data.</text>
</comment>
<protein>
    <submittedName>
        <fullName evidence="1">Uncharacterized protein</fullName>
    </submittedName>
</protein>
<evidence type="ECO:0000313" key="2">
    <source>
        <dbReference type="Proteomes" id="UP001055879"/>
    </source>
</evidence>
<gene>
    <name evidence="1" type="ORF">L6452_08288</name>
</gene>
<reference evidence="2" key="1">
    <citation type="journal article" date="2022" name="Mol. Ecol. Resour.">
        <title>The genomes of chicory, endive, great burdock and yacon provide insights into Asteraceae palaeo-polyploidization history and plant inulin production.</title>
        <authorList>
            <person name="Fan W."/>
            <person name="Wang S."/>
            <person name="Wang H."/>
            <person name="Wang A."/>
            <person name="Jiang F."/>
            <person name="Liu H."/>
            <person name="Zhao H."/>
            <person name="Xu D."/>
            <person name="Zhang Y."/>
        </authorList>
    </citation>
    <scope>NUCLEOTIDE SEQUENCE [LARGE SCALE GENOMIC DNA]</scope>
    <source>
        <strain evidence="2">cv. Niubang</strain>
    </source>
</reference>